<organism evidence="18 19">
    <name type="scientific">Hufsiella arboris</name>
    <dbReference type="NCBI Taxonomy" id="2695275"/>
    <lineage>
        <taxon>Bacteria</taxon>
        <taxon>Pseudomonadati</taxon>
        <taxon>Bacteroidota</taxon>
        <taxon>Sphingobacteriia</taxon>
        <taxon>Sphingobacteriales</taxon>
        <taxon>Sphingobacteriaceae</taxon>
        <taxon>Hufsiella</taxon>
    </lineage>
</organism>
<dbReference type="PANTHER" id="PTHR33619">
    <property type="entry name" value="POLYSACCHARIDE EXPORT PROTEIN GFCE-RELATED"/>
    <property type="match status" value="1"/>
</dbReference>
<dbReference type="GO" id="GO:0006811">
    <property type="term" value="P:monoatomic ion transport"/>
    <property type="evidence" value="ECO:0007669"/>
    <property type="project" value="UniProtKB-KW"/>
</dbReference>
<evidence type="ECO:0008006" key="20">
    <source>
        <dbReference type="Google" id="ProtNLM"/>
    </source>
</evidence>
<dbReference type="InterPro" id="IPR049712">
    <property type="entry name" value="Poly_export"/>
</dbReference>
<dbReference type="PANTHER" id="PTHR33619:SF3">
    <property type="entry name" value="POLYSACCHARIDE EXPORT PROTEIN GFCE-RELATED"/>
    <property type="match status" value="1"/>
</dbReference>
<evidence type="ECO:0000256" key="11">
    <source>
        <dbReference type="ARBA" id="ARBA00023136"/>
    </source>
</evidence>
<evidence type="ECO:0000313" key="18">
    <source>
        <dbReference type="EMBL" id="MXV51304.1"/>
    </source>
</evidence>
<evidence type="ECO:0000256" key="5">
    <source>
        <dbReference type="ARBA" id="ARBA00022597"/>
    </source>
</evidence>
<dbReference type="InterPro" id="IPR003715">
    <property type="entry name" value="Poly_export_N"/>
</dbReference>
<dbReference type="GO" id="GO:0046930">
    <property type="term" value="C:pore complex"/>
    <property type="evidence" value="ECO:0007669"/>
    <property type="project" value="UniProtKB-KW"/>
</dbReference>
<feature type="domain" description="Polysaccharide export protein N-terminal" evidence="16">
    <location>
        <begin position="51"/>
        <end position="146"/>
    </location>
</feature>
<dbReference type="RefSeq" id="WP_160844484.1">
    <property type="nucleotide sequence ID" value="NZ_WVHT01000004.1"/>
</dbReference>
<dbReference type="InterPro" id="IPR054765">
    <property type="entry name" value="SLBB_dom"/>
</dbReference>
<dbReference type="Gene3D" id="3.10.560.10">
    <property type="entry name" value="Outer membrane lipoprotein wza domain like"/>
    <property type="match status" value="1"/>
</dbReference>
<dbReference type="PROSITE" id="PS51257">
    <property type="entry name" value="PROKAR_LIPOPROTEIN"/>
    <property type="match status" value="1"/>
</dbReference>
<evidence type="ECO:0000256" key="6">
    <source>
        <dbReference type="ARBA" id="ARBA00022692"/>
    </source>
</evidence>
<protein>
    <recommendedName>
        <fullName evidence="20">Sugar transporter</fullName>
    </recommendedName>
</protein>
<keyword evidence="6 15" id="KW-0812">Transmembrane</keyword>
<keyword evidence="3" id="KW-0813">Transport</keyword>
<keyword evidence="11 15" id="KW-0472">Membrane</keyword>
<name>A0A7K1Y9Q2_9SPHI</name>
<keyword evidence="7" id="KW-0732">Signal</keyword>
<keyword evidence="9" id="KW-0406">Ion transport</keyword>
<dbReference type="EMBL" id="WVHT01000004">
    <property type="protein sequence ID" value="MXV51304.1"/>
    <property type="molecule type" value="Genomic_DNA"/>
</dbReference>
<proteinExistence type="inferred from homology"/>
<sequence>MKTTTRLLTAIVLLNIISILLSSCSTKRLKYFQDIPNTYSANKIELSNFTDPVIKPDDILIININTTDPAATVSINSRNGTYINNSSNLGSGSANPLLGYLVDKEGFVEIPIIGKLKMSGLTTAQAKTTIREKAVKSFNDPVIDVRFSNFKISVLGEVNRPAMYVMPNEQNTVLDAISYAGDMTFYGDRHNVLLIRKGLDGNNLTVKFDMTKKESLASPYFYLRQNDVIYVEPTKTKVLNNDNNVVKYLTLLATLVTATVVTLNYANK</sequence>
<evidence type="ECO:0000256" key="14">
    <source>
        <dbReference type="ARBA" id="ARBA00023288"/>
    </source>
</evidence>
<feature type="domain" description="SLBB" evidence="17">
    <location>
        <begin position="151"/>
        <end position="231"/>
    </location>
</feature>
<evidence type="ECO:0000256" key="7">
    <source>
        <dbReference type="ARBA" id="ARBA00022729"/>
    </source>
</evidence>
<reference evidence="18 19" key="1">
    <citation type="submission" date="2019-11" db="EMBL/GenBank/DDBJ databases">
        <title>Pedobacter sp. HMF7647 Genome sequencing and assembly.</title>
        <authorList>
            <person name="Kang H."/>
            <person name="Kim H."/>
            <person name="Joh K."/>
        </authorList>
    </citation>
    <scope>NUCLEOTIDE SEQUENCE [LARGE SCALE GENOMIC DNA]</scope>
    <source>
        <strain evidence="18 19">HMF7647</strain>
    </source>
</reference>
<keyword evidence="19" id="KW-1185">Reference proteome</keyword>
<dbReference type="GO" id="GO:0015159">
    <property type="term" value="F:polysaccharide transmembrane transporter activity"/>
    <property type="evidence" value="ECO:0007669"/>
    <property type="project" value="InterPro"/>
</dbReference>
<dbReference type="Proteomes" id="UP000466586">
    <property type="component" value="Unassembled WGS sequence"/>
</dbReference>
<comment type="subcellular location">
    <subcellularLocation>
        <location evidence="1">Cell outer membrane</location>
        <topology evidence="1">Multi-pass membrane protein</topology>
    </subcellularLocation>
</comment>
<dbReference type="AlphaFoldDB" id="A0A7K1Y9Q2"/>
<dbReference type="Pfam" id="PF02563">
    <property type="entry name" value="Poly_export"/>
    <property type="match status" value="1"/>
</dbReference>
<keyword evidence="10" id="KW-0626">Porin</keyword>
<evidence type="ECO:0000256" key="13">
    <source>
        <dbReference type="ARBA" id="ARBA00023237"/>
    </source>
</evidence>
<keyword evidence="4" id="KW-1134">Transmembrane beta strand</keyword>
<evidence type="ECO:0000256" key="12">
    <source>
        <dbReference type="ARBA" id="ARBA00023139"/>
    </source>
</evidence>
<comment type="similarity">
    <text evidence="2">Belongs to the BexD/CtrA/VexA family.</text>
</comment>
<evidence type="ECO:0000256" key="1">
    <source>
        <dbReference type="ARBA" id="ARBA00004571"/>
    </source>
</evidence>
<evidence type="ECO:0000313" key="19">
    <source>
        <dbReference type="Proteomes" id="UP000466586"/>
    </source>
</evidence>
<evidence type="ECO:0000256" key="3">
    <source>
        <dbReference type="ARBA" id="ARBA00022448"/>
    </source>
</evidence>
<evidence type="ECO:0000259" key="16">
    <source>
        <dbReference type="Pfam" id="PF02563"/>
    </source>
</evidence>
<evidence type="ECO:0000256" key="4">
    <source>
        <dbReference type="ARBA" id="ARBA00022452"/>
    </source>
</evidence>
<feature type="transmembrane region" description="Helical" evidence="15">
    <location>
        <begin position="245"/>
        <end position="266"/>
    </location>
</feature>
<evidence type="ECO:0000256" key="8">
    <source>
        <dbReference type="ARBA" id="ARBA00023047"/>
    </source>
</evidence>
<evidence type="ECO:0000259" key="17">
    <source>
        <dbReference type="Pfam" id="PF22461"/>
    </source>
</evidence>
<keyword evidence="12" id="KW-0564">Palmitate</keyword>
<evidence type="ECO:0000256" key="10">
    <source>
        <dbReference type="ARBA" id="ARBA00023114"/>
    </source>
</evidence>
<dbReference type="GO" id="GO:0009279">
    <property type="term" value="C:cell outer membrane"/>
    <property type="evidence" value="ECO:0007669"/>
    <property type="project" value="UniProtKB-SubCell"/>
</dbReference>
<accession>A0A7K1Y9Q2</accession>
<gene>
    <name evidence="18" type="ORF">GS399_10020</name>
</gene>
<dbReference type="Pfam" id="PF22461">
    <property type="entry name" value="SLBB_2"/>
    <property type="match status" value="1"/>
</dbReference>
<keyword evidence="13" id="KW-0998">Cell outer membrane</keyword>
<evidence type="ECO:0000256" key="15">
    <source>
        <dbReference type="SAM" id="Phobius"/>
    </source>
</evidence>
<comment type="caution">
    <text evidence="18">The sequence shown here is derived from an EMBL/GenBank/DDBJ whole genome shotgun (WGS) entry which is preliminary data.</text>
</comment>
<keyword evidence="5" id="KW-0762">Sugar transport</keyword>
<dbReference type="GO" id="GO:0015288">
    <property type="term" value="F:porin activity"/>
    <property type="evidence" value="ECO:0007669"/>
    <property type="project" value="UniProtKB-KW"/>
</dbReference>
<keyword evidence="15" id="KW-1133">Transmembrane helix</keyword>
<evidence type="ECO:0000256" key="9">
    <source>
        <dbReference type="ARBA" id="ARBA00023065"/>
    </source>
</evidence>
<keyword evidence="14" id="KW-0449">Lipoprotein</keyword>
<evidence type="ECO:0000256" key="2">
    <source>
        <dbReference type="ARBA" id="ARBA00009450"/>
    </source>
</evidence>
<keyword evidence="8" id="KW-0625">Polysaccharide transport</keyword>